<dbReference type="PANTHER" id="PTHR13593">
    <property type="match status" value="1"/>
</dbReference>
<dbReference type="SUPFAM" id="SSF51695">
    <property type="entry name" value="PLC-like phosphodiesterases"/>
    <property type="match status" value="1"/>
</dbReference>
<evidence type="ECO:0000256" key="1">
    <source>
        <dbReference type="ARBA" id="ARBA00001316"/>
    </source>
</evidence>
<evidence type="ECO:0000313" key="8">
    <source>
        <dbReference type="EMBL" id="MFD5099246.1"/>
    </source>
</evidence>
<keyword evidence="9" id="KW-1185">Reference proteome</keyword>
<organism evidence="8 9">
    <name type="scientific">Streptomyces albidochromogenes</name>
    <dbReference type="NCBI Taxonomy" id="329524"/>
    <lineage>
        <taxon>Bacteria</taxon>
        <taxon>Bacillati</taxon>
        <taxon>Actinomycetota</taxon>
        <taxon>Actinomycetes</taxon>
        <taxon>Kitasatosporales</taxon>
        <taxon>Streptomycetaceae</taxon>
        <taxon>Streptomyces</taxon>
    </lineage>
</organism>
<dbReference type="InterPro" id="IPR000909">
    <property type="entry name" value="PLipase_C_PInositol-sp_X_dom"/>
</dbReference>
<sequence>MSVDRRTFLTGAAAVSATALLGSTRAVAAPRTLSVQDWMAGLGDSTPIQRLTIPGTHDSGARVGGPWVACQNTSVADQLRGGIRFLDVRCRVTGDSFAIHHGAYYQNLMFGDVLIACRDFLRERPSETVLMRVKQEYSQNADAEFRRIFDLYLDGKGWRPLFRIDAGLPTLGQARGRVVLLADNGGLPGVRYGDPALFDIQDDYMAEPGAKYPKIEAHFRKAVQQPGKLFLNYVSTSALLPPRWNSDRLNPRVHGFLDGAEAGGWTGLGVVPMDFPHTRPGLVESLIRHNAAAARRGHMGETRRQVLDWARGAR</sequence>
<dbReference type="InterPro" id="IPR051057">
    <property type="entry name" value="PI-PLC_domain"/>
</dbReference>
<feature type="chain" id="PRO_5045065354" description="1-phosphatidylinositol phosphodiesterase" evidence="6">
    <location>
        <begin position="29"/>
        <end position="314"/>
    </location>
</feature>
<evidence type="ECO:0000256" key="2">
    <source>
        <dbReference type="ARBA" id="ARBA00012581"/>
    </source>
</evidence>
<dbReference type="PROSITE" id="PS51318">
    <property type="entry name" value="TAT"/>
    <property type="match status" value="1"/>
</dbReference>
<comment type="caution">
    <text evidence="8">The sequence shown here is derived from an EMBL/GenBank/DDBJ whole genome shotgun (WGS) entry which is preliminary data.</text>
</comment>
<proteinExistence type="predicted"/>
<dbReference type="RefSeq" id="WP_386711533.1">
    <property type="nucleotide sequence ID" value="NZ_JBHXIJ010000048.1"/>
</dbReference>
<evidence type="ECO:0000256" key="4">
    <source>
        <dbReference type="ARBA" id="ARBA00030474"/>
    </source>
</evidence>
<accession>A0ABW6FHV4</accession>
<evidence type="ECO:0000313" key="9">
    <source>
        <dbReference type="Proteomes" id="UP001598448"/>
    </source>
</evidence>
<protein>
    <recommendedName>
        <fullName evidence="3">1-phosphatidylinositol phosphodiesterase</fullName>
        <ecNumber evidence="2">4.6.1.13</ecNumber>
    </recommendedName>
    <alternativeName>
        <fullName evidence="4">Phosphatidylinositol diacylglycerol-lyase</fullName>
    </alternativeName>
    <alternativeName>
        <fullName evidence="5">Phosphatidylinositol-specific phospholipase C</fullName>
    </alternativeName>
</protein>
<keyword evidence="6" id="KW-0732">Signal</keyword>
<dbReference type="SMART" id="SM00148">
    <property type="entry name" value="PLCXc"/>
    <property type="match status" value="1"/>
</dbReference>
<evidence type="ECO:0000256" key="5">
    <source>
        <dbReference type="ARBA" id="ARBA00030782"/>
    </source>
</evidence>
<dbReference type="CDD" id="cd08586">
    <property type="entry name" value="PI-PLCc_BcPLC_like"/>
    <property type="match status" value="1"/>
</dbReference>
<gene>
    <name evidence="8" type="ORF">ACFWJN_09780</name>
</gene>
<feature type="domain" description="Phosphatidylinositol-specific phospholipase C X" evidence="7">
    <location>
        <begin position="44"/>
        <end position="183"/>
    </location>
</feature>
<reference evidence="8 9" key="1">
    <citation type="submission" date="2024-09" db="EMBL/GenBank/DDBJ databases">
        <title>The Natural Products Discovery Center: Release of the First 8490 Sequenced Strains for Exploring Actinobacteria Biosynthetic Diversity.</title>
        <authorList>
            <person name="Kalkreuter E."/>
            <person name="Kautsar S.A."/>
            <person name="Yang D."/>
            <person name="Bader C.D."/>
            <person name="Teijaro C.N."/>
            <person name="Fluegel L."/>
            <person name="Davis C.M."/>
            <person name="Simpson J.R."/>
            <person name="Lauterbach L."/>
            <person name="Steele A.D."/>
            <person name="Gui C."/>
            <person name="Meng S."/>
            <person name="Li G."/>
            <person name="Viehrig K."/>
            <person name="Ye F."/>
            <person name="Su P."/>
            <person name="Kiefer A.F."/>
            <person name="Nichols A."/>
            <person name="Cepeda A.J."/>
            <person name="Yan W."/>
            <person name="Fan B."/>
            <person name="Jiang Y."/>
            <person name="Adhikari A."/>
            <person name="Zheng C.-J."/>
            <person name="Schuster L."/>
            <person name="Cowan T.M."/>
            <person name="Smanski M.J."/>
            <person name="Chevrette M.G."/>
            <person name="De Carvalho L.P.S."/>
            <person name="Shen B."/>
        </authorList>
    </citation>
    <scope>NUCLEOTIDE SEQUENCE [LARGE SCALE GENOMIC DNA]</scope>
    <source>
        <strain evidence="8 9">NPDC058348</strain>
    </source>
</reference>
<evidence type="ECO:0000259" key="7">
    <source>
        <dbReference type="SMART" id="SM00148"/>
    </source>
</evidence>
<dbReference type="Pfam" id="PF00388">
    <property type="entry name" value="PI-PLC-X"/>
    <property type="match status" value="1"/>
</dbReference>
<dbReference type="Gene3D" id="3.20.20.190">
    <property type="entry name" value="Phosphatidylinositol (PI) phosphodiesterase"/>
    <property type="match status" value="1"/>
</dbReference>
<comment type="catalytic activity">
    <reaction evidence="1">
        <text>a 1,2-diacyl-sn-glycero-3-phospho-(1D-myo-inositol) = 1D-myo-inositol 1,2-cyclic phosphate + a 1,2-diacyl-sn-glycerol</text>
        <dbReference type="Rhea" id="RHEA:17093"/>
        <dbReference type="ChEBI" id="CHEBI:17815"/>
        <dbReference type="ChEBI" id="CHEBI:57880"/>
        <dbReference type="ChEBI" id="CHEBI:58484"/>
        <dbReference type="EC" id="4.6.1.13"/>
    </reaction>
</comment>
<evidence type="ECO:0000256" key="3">
    <source>
        <dbReference type="ARBA" id="ARBA00019758"/>
    </source>
</evidence>
<dbReference type="InterPro" id="IPR017946">
    <property type="entry name" value="PLC-like_Pdiesterase_TIM-brl"/>
</dbReference>
<name>A0ABW6FHV4_9ACTN</name>
<dbReference type="Proteomes" id="UP001598448">
    <property type="component" value="Unassembled WGS sequence"/>
</dbReference>
<dbReference type="PANTHER" id="PTHR13593:SF113">
    <property type="entry name" value="SI:DKEY-266F7.9"/>
    <property type="match status" value="1"/>
</dbReference>
<dbReference type="PROSITE" id="PS50007">
    <property type="entry name" value="PIPLC_X_DOMAIN"/>
    <property type="match status" value="1"/>
</dbReference>
<dbReference type="EMBL" id="JBHXIJ010000048">
    <property type="protein sequence ID" value="MFD5099246.1"/>
    <property type="molecule type" value="Genomic_DNA"/>
</dbReference>
<evidence type="ECO:0000256" key="6">
    <source>
        <dbReference type="SAM" id="SignalP"/>
    </source>
</evidence>
<feature type="signal peptide" evidence="6">
    <location>
        <begin position="1"/>
        <end position="28"/>
    </location>
</feature>
<dbReference type="InterPro" id="IPR006311">
    <property type="entry name" value="TAT_signal"/>
</dbReference>
<dbReference type="EC" id="4.6.1.13" evidence="2"/>